<accession>A0A7Z7AX50</accession>
<proteinExistence type="predicted"/>
<protein>
    <submittedName>
        <fullName evidence="1">Uncharacterized protein</fullName>
    </submittedName>
</protein>
<dbReference type="Proteomes" id="UP000199259">
    <property type="component" value="Unassembled WGS sequence"/>
</dbReference>
<name>A0A7Z7AX50_9EURY</name>
<keyword evidence="2" id="KW-1185">Reference proteome</keyword>
<reference evidence="1 2" key="1">
    <citation type="submission" date="2016-10" db="EMBL/GenBank/DDBJ databases">
        <authorList>
            <person name="Varghese N."/>
            <person name="Submissions S."/>
        </authorList>
    </citation>
    <scope>NUCLEOTIDE SEQUENCE [LARGE SCALE GENOMIC DNA]</scope>
    <source>
        <strain evidence="1 2">PL 12/M</strain>
    </source>
</reference>
<dbReference type="RefSeq" id="WP_154717827.1">
    <property type="nucleotide sequence ID" value="NZ_FNCA01000005.1"/>
</dbReference>
<sequence length="54" mass="6103">MEDQIYDLEVFISANENTIKKIDTEANLTLKSALSEMKAEVKNPKYVANDALEI</sequence>
<organism evidence="1 2">
    <name type="scientific">Methanolobus vulcani</name>
    <dbReference type="NCBI Taxonomy" id="38026"/>
    <lineage>
        <taxon>Archaea</taxon>
        <taxon>Methanobacteriati</taxon>
        <taxon>Methanobacteriota</taxon>
        <taxon>Stenosarchaea group</taxon>
        <taxon>Methanomicrobia</taxon>
        <taxon>Methanosarcinales</taxon>
        <taxon>Methanosarcinaceae</taxon>
        <taxon>Methanolobus</taxon>
    </lineage>
</organism>
<dbReference type="AlphaFoldDB" id="A0A7Z7AX50"/>
<dbReference type="EMBL" id="FNCA01000005">
    <property type="protein sequence ID" value="SDF95519.1"/>
    <property type="molecule type" value="Genomic_DNA"/>
</dbReference>
<evidence type="ECO:0000313" key="2">
    <source>
        <dbReference type="Proteomes" id="UP000199259"/>
    </source>
</evidence>
<gene>
    <name evidence="1" type="ORF">SAMN04488589_1810</name>
</gene>
<comment type="caution">
    <text evidence="1">The sequence shown here is derived from an EMBL/GenBank/DDBJ whole genome shotgun (WGS) entry which is preliminary data.</text>
</comment>
<evidence type="ECO:0000313" key="1">
    <source>
        <dbReference type="EMBL" id="SDF95519.1"/>
    </source>
</evidence>